<dbReference type="PROSITE" id="PS50943">
    <property type="entry name" value="HTH_CROC1"/>
    <property type="match status" value="1"/>
</dbReference>
<dbReference type="PANTHER" id="PTHR46558">
    <property type="entry name" value="TRACRIPTIONAL REGULATORY PROTEIN-RELATED-RELATED"/>
    <property type="match status" value="1"/>
</dbReference>
<evidence type="ECO:0000313" key="4">
    <source>
        <dbReference type="Proteomes" id="UP000014541"/>
    </source>
</evidence>
<reference evidence="3 4" key="1">
    <citation type="submission" date="2013-04" db="EMBL/GenBank/DDBJ databases">
        <title>The Genome Sequence of Treponema maltophilum ATCC 51939.</title>
        <authorList>
            <consortium name="The Broad Institute Genomics Platform"/>
            <person name="Earl A."/>
            <person name="Ward D."/>
            <person name="Feldgarden M."/>
            <person name="Gevers D."/>
            <person name="Leonetti C."/>
            <person name="Blanton J.M."/>
            <person name="Dewhirst F.E."/>
            <person name="Izard J."/>
            <person name="Walker B."/>
            <person name="Young S."/>
            <person name="Zeng Q."/>
            <person name="Gargeya S."/>
            <person name="Fitzgerald M."/>
            <person name="Haas B."/>
            <person name="Abouelleil A."/>
            <person name="Allen A.W."/>
            <person name="Alvarado L."/>
            <person name="Arachchi H.M."/>
            <person name="Berlin A.M."/>
            <person name="Chapman S.B."/>
            <person name="Gainer-Dewar J."/>
            <person name="Goldberg J."/>
            <person name="Griggs A."/>
            <person name="Gujja S."/>
            <person name="Hansen M."/>
            <person name="Howarth C."/>
            <person name="Imamovic A."/>
            <person name="Ireland A."/>
            <person name="Larimer J."/>
            <person name="McCowan C."/>
            <person name="Murphy C."/>
            <person name="Pearson M."/>
            <person name="Poon T.W."/>
            <person name="Priest M."/>
            <person name="Roberts A."/>
            <person name="Saif S."/>
            <person name="Shea T."/>
            <person name="Sisk P."/>
            <person name="Sykes S."/>
            <person name="Wortman J."/>
            <person name="Nusbaum C."/>
            <person name="Birren B."/>
        </authorList>
    </citation>
    <scope>NUCLEOTIDE SEQUENCE [LARGE SCALE GENOMIC DNA]</scope>
    <source>
        <strain evidence="3 4">ATCC 51939</strain>
    </source>
</reference>
<dbReference type="Pfam" id="PF01381">
    <property type="entry name" value="HTH_3"/>
    <property type="match status" value="1"/>
</dbReference>
<keyword evidence="4" id="KW-1185">Reference proteome</keyword>
<dbReference type="Proteomes" id="UP000014541">
    <property type="component" value="Unassembled WGS sequence"/>
</dbReference>
<dbReference type="HOGENOM" id="CLU_959580_0_0_12"/>
<accession>S3KI51</accession>
<feature type="domain" description="HTH cro/C1-type" evidence="2">
    <location>
        <begin position="7"/>
        <end position="61"/>
    </location>
</feature>
<dbReference type="SMART" id="SM00530">
    <property type="entry name" value="HTH_XRE"/>
    <property type="match status" value="1"/>
</dbReference>
<dbReference type="InterPro" id="IPR001387">
    <property type="entry name" value="Cro/C1-type_HTH"/>
</dbReference>
<evidence type="ECO:0000256" key="1">
    <source>
        <dbReference type="ARBA" id="ARBA00023125"/>
    </source>
</evidence>
<comment type="caution">
    <text evidence="3">The sequence shown here is derived from an EMBL/GenBank/DDBJ whole genome shotgun (WGS) entry which is preliminary data.</text>
</comment>
<dbReference type="OrthoDB" id="9801008at2"/>
<sequence>MNFSEKLKTLRKQKNLSQEELAEKIHVSRQAITKWESGIGLPDIGNIIAISLLFNESLDSLLNEEKSLLSKHEFLYESGTEYDLDNPKKIDFKIGAAHEIIVEQTKDEKLQVLLASNKIVCLAQQAKVKIVEDKNRMDVIVNHSADFSAANALENLFVLIRIPAKFVADIEIHSETENLKIRDITFEALEFSGKVSNCFFTNTGGHTELDTDSNLYAEINNCKGKIDFNQVKAISKIRFAEHSNYCLRNAGRRTRFLDSDNNILIDKREKKEVQTDADLIVELNGWKSEIRIL</sequence>
<name>S3KI51_TREMA</name>
<dbReference type="SUPFAM" id="SSF47413">
    <property type="entry name" value="lambda repressor-like DNA-binding domains"/>
    <property type="match status" value="1"/>
</dbReference>
<dbReference type="InterPro" id="IPR010982">
    <property type="entry name" value="Lambda_DNA-bd_dom_sf"/>
</dbReference>
<keyword evidence="1" id="KW-0238">DNA-binding</keyword>
<dbReference type="RefSeq" id="WP_016526530.1">
    <property type="nucleotide sequence ID" value="NZ_KE332518.1"/>
</dbReference>
<dbReference type="AlphaFoldDB" id="S3KI51"/>
<protein>
    <recommendedName>
        <fullName evidence="2">HTH cro/C1-type domain-containing protein</fullName>
    </recommendedName>
</protein>
<dbReference type="PANTHER" id="PTHR46558:SF4">
    <property type="entry name" value="DNA-BIDING PHAGE PROTEIN"/>
    <property type="match status" value="1"/>
</dbReference>
<proteinExistence type="predicted"/>
<evidence type="ECO:0000313" key="3">
    <source>
        <dbReference type="EMBL" id="EPF31922.1"/>
    </source>
</evidence>
<dbReference type="eggNOG" id="COG1476">
    <property type="taxonomic scope" value="Bacteria"/>
</dbReference>
<dbReference type="PATRIC" id="fig|1125699.3.peg.2294"/>
<gene>
    <name evidence="3" type="ORF">HMPREF9194_02277</name>
</gene>
<dbReference type="CDD" id="cd00093">
    <property type="entry name" value="HTH_XRE"/>
    <property type="match status" value="1"/>
</dbReference>
<dbReference type="EMBL" id="ATFF01000006">
    <property type="protein sequence ID" value="EPF31922.1"/>
    <property type="molecule type" value="Genomic_DNA"/>
</dbReference>
<dbReference type="STRING" id="1125699.HMPREF9194_02277"/>
<dbReference type="Gene3D" id="1.10.260.40">
    <property type="entry name" value="lambda repressor-like DNA-binding domains"/>
    <property type="match status" value="1"/>
</dbReference>
<evidence type="ECO:0000259" key="2">
    <source>
        <dbReference type="PROSITE" id="PS50943"/>
    </source>
</evidence>
<organism evidence="3 4">
    <name type="scientific">Treponema maltophilum ATCC 51939</name>
    <dbReference type="NCBI Taxonomy" id="1125699"/>
    <lineage>
        <taxon>Bacteria</taxon>
        <taxon>Pseudomonadati</taxon>
        <taxon>Spirochaetota</taxon>
        <taxon>Spirochaetia</taxon>
        <taxon>Spirochaetales</taxon>
        <taxon>Treponemataceae</taxon>
        <taxon>Treponema</taxon>
    </lineage>
</organism>
<dbReference type="GO" id="GO:0003677">
    <property type="term" value="F:DNA binding"/>
    <property type="evidence" value="ECO:0007669"/>
    <property type="project" value="UniProtKB-KW"/>
</dbReference>